<organism evidence="15">
    <name type="scientific">Apis dorsata</name>
    <name type="common">Giant honeybee</name>
    <dbReference type="NCBI Taxonomy" id="7462"/>
    <lineage>
        <taxon>Eukaryota</taxon>
        <taxon>Metazoa</taxon>
        <taxon>Ecdysozoa</taxon>
        <taxon>Arthropoda</taxon>
        <taxon>Hexapoda</taxon>
        <taxon>Insecta</taxon>
        <taxon>Pterygota</taxon>
        <taxon>Neoptera</taxon>
        <taxon>Endopterygota</taxon>
        <taxon>Hymenoptera</taxon>
        <taxon>Apocrita</taxon>
        <taxon>Aculeata</taxon>
        <taxon>Apoidea</taxon>
        <taxon>Anthophila</taxon>
        <taxon>Apidae</taxon>
        <taxon>Apis</taxon>
    </lineage>
</organism>
<dbReference type="PROSITE" id="PS00668">
    <property type="entry name" value="COMPLEX1_ND1_2"/>
    <property type="match status" value="1"/>
</dbReference>
<evidence type="ECO:0000256" key="11">
    <source>
        <dbReference type="ARBA" id="ARBA00023136"/>
    </source>
</evidence>
<evidence type="ECO:0000256" key="7">
    <source>
        <dbReference type="ARBA" id="ARBA00022792"/>
    </source>
</evidence>
<evidence type="ECO:0000256" key="4">
    <source>
        <dbReference type="ARBA" id="ARBA00021009"/>
    </source>
</evidence>
<dbReference type="GO" id="GO:0003954">
    <property type="term" value="F:NADH dehydrogenase activity"/>
    <property type="evidence" value="ECO:0007669"/>
    <property type="project" value="TreeGrafter"/>
</dbReference>
<evidence type="ECO:0000256" key="9">
    <source>
        <dbReference type="ARBA" id="ARBA00023075"/>
    </source>
</evidence>
<evidence type="ECO:0000256" key="6">
    <source>
        <dbReference type="ARBA" id="ARBA00022692"/>
    </source>
</evidence>
<dbReference type="InterPro" id="IPR018086">
    <property type="entry name" value="NADH_UbQ_OxRdtase_su1_CS"/>
</dbReference>
<feature type="transmembrane region" description="Helical" evidence="14">
    <location>
        <begin position="71"/>
        <end position="93"/>
    </location>
</feature>
<dbReference type="Pfam" id="PF00146">
    <property type="entry name" value="NADHdh"/>
    <property type="match status" value="1"/>
</dbReference>
<evidence type="ECO:0000256" key="8">
    <source>
        <dbReference type="ARBA" id="ARBA00022989"/>
    </source>
</evidence>
<evidence type="ECO:0000256" key="10">
    <source>
        <dbReference type="ARBA" id="ARBA00023128"/>
    </source>
</evidence>
<dbReference type="EC" id="7.1.1.2" evidence="13"/>
<feature type="transmembrane region" description="Helical" evidence="14">
    <location>
        <begin position="248"/>
        <end position="267"/>
    </location>
</feature>
<dbReference type="GO" id="GO:0005743">
    <property type="term" value="C:mitochondrial inner membrane"/>
    <property type="evidence" value="ECO:0007669"/>
    <property type="project" value="UniProtKB-SubCell"/>
</dbReference>
<keyword evidence="10 13" id="KW-0496">Mitochondrion</keyword>
<evidence type="ECO:0000256" key="5">
    <source>
        <dbReference type="ARBA" id="ARBA00022448"/>
    </source>
</evidence>
<evidence type="ECO:0000256" key="2">
    <source>
        <dbReference type="ARBA" id="ARBA00004448"/>
    </source>
</evidence>
<dbReference type="EMBL" id="AP018369">
    <property type="protein sequence ID" value="BBB04326.1"/>
    <property type="molecule type" value="Genomic_DNA"/>
</dbReference>
<feature type="transmembrane region" description="Helical" evidence="14">
    <location>
        <begin position="99"/>
        <end position="124"/>
    </location>
</feature>
<comment type="catalytic activity">
    <reaction evidence="13">
        <text>a ubiquinone + NADH + 5 H(+)(in) = a ubiquinol + NAD(+) + 4 H(+)(out)</text>
        <dbReference type="Rhea" id="RHEA:29091"/>
        <dbReference type="Rhea" id="RHEA-COMP:9565"/>
        <dbReference type="Rhea" id="RHEA-COMP:9566"/>
        <dbReference type="ChEBI" id="CHEBI:15378"/>
        <dbReference type="ChEBI" id="CHEBI:16389"/>
        <dbReference type="ChEBI" id="CHEBI:17976"/>
        <dbReference type="ChEBI" id="CHEBI:57540"/>
        <dbReference type="ChEBI" id="CHEBI:57945"/>
        <dbReference type="EC" id="7.1.1.2"/>
    </reaction>
</comment>
<evidence type="ECO:0000313" key="15">
    <source>
        <dbReference type="EMBL" id="BBB04326.1"/>
    </source>
</evidence>
<protein>
    <recommendedName>
        <fullName evidence="4 13">NADH-ubiquinone oxidoreductase chain 1</fullName>
        <ecNumber evidence="13">7.1.1.2</ecNumber>
    </recommendedName>
</protein>
<evidence type="ECO:0000256" key="1">
    <source>
        <dbReference type="ARBA" id="ARBA00003257"/>
    </source>
</evidence>
<reference evidence="15" key="1">
    <citation type="journal article" date="2017" name="Conserv Genet Resour">
        <title>Analysis of the complete mitochondrial genome of the giant honeybee, Apis dorsata, (Hymenoptera: Apidae) in Thailand.</title>
        <authorList>
            <person name="Takahashi J."/>
            <person name="Deowanish S."/>
            <person name="Okuyama H."/>
        </authorList>
    </citation>
    <scope>NUCLEOTIDE SEQUENCE</scope>
</reference>
<geneLocation type="mitochondrion" evidence="15"/>
<comment type="function">
    <text evidence="1">Core subunit of the mitochondrial membrane respiratory chain NADH dehydrogenase (Complex I) that is believed to belong to the minimal assembly required for catalysis. Complex I functions in the transfer of electrons from NADH to the respiratory chain. The immediate electron acceptor for the enzyme is believed to be ubiquinone.</text>
</comment>
<comment type="subcellular location">
    <subcellularLocation>
        <location evidence="2 12">Mitochondrion inner membrane</location>
        <topology evidence="2 12">Multi-pass membrane protein</topology>
    </subcellularLocation>
</comment>
<keyword evidence="8 14" id="KW-1133">Transmembrane helix</keyword>
<feature type="transmembrane region" description="Helical" evidence="14">
    <location>
        <begin position="178"/>
        <end position="199"/>
    </location>
</feature>
<keyword evidence="5" id="KW-0813">Transport</keyword>
<dbReference type="GO" id="GO:0008137">
    <property type="term" value="F:NADH dehydrogenase (ubiquinone) activity"/>
    <property type="evidence" value="ECO:0007669"/>
    <property type="project" value="UniProtKB-EC"/>
</dbReference>
<dbReference type="PANTHER" id="PTHR11432">
    <property type="entry name" value="NADH DEHYDROGENASE SUBUNIT 1"/>
    <property type="match status" value="1"/>
</dbReference>
<dbReference type="AlphaFoldDB" id="A0A387IGL5"/>
<proteinExistence type="inferred from homology"/>
<evidence type="ECO:0000256" key="13">
    <source>
        <dbReference type="RuleBase" id="RU000473"/>
    </source>
</evidence>
<keyword evidence="9 13" id="KW-0830">Ubiquinone</keyword>
<keyword evidence="11 14" id="KW-0472">Membrane</keyword>
<dbReference type="GO" id="GO:0009060">
    <property type="term" value="P:aerobic respiration"/>
    <property type="evidence" value="ECO:0007669"/>
    <property type="project" value="TreeGrafter"/>
</dbReference>
<keyword evidence="7" id="KW-0999">Mitochondrion inner membrane</keyword>
<dbReference type="PANTHER" id="PTHR11432:SF3">
    <property type="entry name" value="NADH-UBIQUINONE OXIDOREDUCTASE CHAIN 1"/>
    <property type="match status" value="1"/>
</dbReference>
<keyword evidence="12" id="KW-0520">NAD</keyword>
<name>A0A387IGL5_APIDO</name>
<dbReference type="PROSITE" id="PS00667">
    <property type="entry name" value="COMPLEX1_ND1_1"/>
    <property type="match status" value="1"/>
</dbReference>
<keyword evidence="6 12" id="KW-0812">Transmembrane</keyword>
<sequence length="307" mass="36929">MMMSILINLIILMIMVLISVAFLTLLERKILGYIQDRKGPGKILIMGLFQPFSDALKLLSKEWYFFNYSNLYIYSPMMMFLLSLMLWILYPWIYSIYYLNYGILFMMLVLGMGVYPVLFIGWISNCNYSILGSMRLIATMISFEINLFFMVFSLMMLVESYSFYEFINYQNKIKFSVLLYPLYILMFMSMLIELNRTPFDLIEGESELVSGFNVEYHSSMFVLIFLSEYMNIMFMSLVLTIMFYGFNYWSLMFILIFIFHICLIIWVRGILPRIRFDELMYMCWTEMLMLVMIYLLYLYLIKEFLMN</sequence>
<feature type="transmembrane region" description="Helical" evidence="14">
    <location>
        <begin position="6"/>
        <end position="26"/>
    </location>
</feature>
<feature type="transmembrane region" description="Helical" evidence="14">
    <location>
        <begin position="220"/>
        <end position="242"/>
    </location>
</feature>
<evidence type="ECO:0000256" key="14">
    <source>
        <dbReference type="SAM" id="Phobius"/>
    </source>
</evidence>
<feature type="transmembrane region" description="Helical" evidence="14">
    <location>
        <begin position="136"/>
        <end position="158"/>
    </location>
</feature>
<comment type="similarity">
    <text evidence="3 12">Belongs to the complex I subunit 1 family.</text>
</comment>
<feature type="transmembrane region" description="Helical" evidence="14">
    <location>
        <begin position="279"/>
        <end position="301"/>
    </location>
</feature>
<evidence type="ECO:0000256" key="12">
    <source>
        <dbReference type="RuleBase" id="RU000471"/>
    </source>
</evidence>
<gene>
    <name evidence="15" type="primary">ND1</name>
</gene>
<evidence type="ECO:0000256" key="3">
    <source>
        <dbReference type="ARBA" id="ARBA00010535"/>
    </source>
</evidence>
<accession>A0A387IGL5</accession>
<dbReference type="InterPro" id="IPR001694">
    <property type="entry name" value="NADH_UbQ_OxRdtase_su1/FPO"/>
</dbReference>